<sequence>MNRTFSSRMMTSSRTQHWLPGEKGGVPESDSRRSSLQRTLQLAKQLQAMGTQLIPVFGSSEEVEAGDWAHHMRAAGVPLLSHRRSFFPWAQSHQKRLLRDAGALAFFLDYLRRLLTERAQRQPEQRSTLASLRGTVRSLEALLERLCSALRPAGQPPRQTQLQLLHAPSHDEQGKDAADKEEDEEEEEEEEEEKQLKCALRIPALVMLHEFQAWVERTVRDLNTACKNHHEMV</sequence>
<feature type="compositionally biased region" description="Low complexity" evidence="1">
    <location>
        <begin position="1"/>
        <end position="15"/>
    </location>
</feature>
<organism evidence="2 3">
    <name type="scientific">Petromyzon marinus</name>
    <name type="common">Sea lamprey</name>
    <dbReference type="NCBI Taxonomy" id="7757"/>
    <lineage>
        <taxon>Eukaryota</taxon>
        <taxon>Metazoa</taxon>
        <taxon>Chordata</taxon>
        <taxon>Craniata</taxon>
        <taxon>Vertebrata</taxon>
        <taxon>Cyclostomata</taxon>
        <taxon>Hyperoartia</taxon>
        <taxon>Petromyzontiformes</taxon>
        <taxon>Petromyzontidae</taxon>
        <taxon>Petromyzon</taxon>
    </lineage>
</organism>
<reference evidence="3 4" key="1">
    <citation type="submission" date="2025-04" db="UniProtKB">
        <authorList>
            <consortium name="RefSeq"/>
        </authorList>
    </citation>
    <scope>IDENTIFICATION</scope>
    <source>
        <tissue evidence="3 4">Sperm</tissue>
    </source>
</reference>
<gene>
    <name evidence="3 4" type="primary">LOC116939071</name>
</gene>
<accession>A0AAJ7WMG0</accession>
<protein>
    <submittedName>
        <fullName evidence="3 4">Uncharacterized protein LOC116939071</fullName>
    </submittedName>
</protein>
<feature type="compositionally biased region" description="Acidic residues" evidence="1">
    <location>
        <begin position="179"/>
        <end position="193"/>
    </location>
</feature>
<feature type="region of interest" description="Disordered" evidence="1">
    <location>
        <begin position="165"/>
        <end position="194"/>
    </location>
</feature>
<evidence type="ECO:0000313" key="2">
    <source>
        <dbReference type="Proteomes" id="UP001318040"/>
    </source>
</evidence>
<feature type="compositionally biased region" description="Basic and acidic residues" evidence="1">
    <location>
        <begin position="168"/>
        <end position="178"/>
    </location>
</feature>
<evidence type="ECO:0000256" key="1">
    <source>
        <dbReference type="SAM" id="MobiDB-lite"/>
    </source>
</evidence>
<dbReference type="RefSeq" id="XP_032802869.1">
    <property type="nucleotide sequence ID" value="XM_032946978.1"/>
</dbReference>
<keyword evidence="2" id="KW-1185">Reference proteome</keyword>
<feature type="region of interest" description="Disordered" evidence="1">
    <location>
        <begin position="1"/>
        <end position="35"/>
    </location>
</feature>
<evidence type="ECO:0000313" key="4">
    <source>
        <dbReference type="RefSeq" id="XP_032802869.1"/>
    </source>
</evidence>
<dbReference type="KEGG" id="pmrn:116939071"/>
<dbReference type="AlphaFoldDB" id="A0AAJ7WMG0"/>
<dbReference type="SUPFAM" id="SSF47266">
    <property type="entry name" value="4-helical cytokines"/>
    <property type="match status" value="1"/>
</dbReference>
<dbReference type="InterPro" id="IPR009079">
    <property type="entry name" value="4_helix_cytokine-like_core"/>
</dbReference>
<proteinExistence type="predicted"/>
<dbReference type="RefSeq" id="XP_032802867.1">
    <property type="nucleotide sequence ID" value="XM_032946976.1"/>
</dbReference>
<name>A0AAJ7WMG0_PETMA</name>
<dbReference type="Proteomes" id="UP001318040">
    <property type="component" value="Chromosome 5"/>
</dbReference>
<evidence type="ECO:0000313" key="3">
    <source>
        <dbReference type="RefSeq" id="XP_032802867.1"/>
    </source>
</evidence>
<dbReference type="Gene3D" id="1.20.1250.10">
    <property type="match status" value="1"/>
</dbReference>